<dbReference type="RefSeq" id="WP_069703465.1">
    <property type="nucleotide sequence ID" value="NZ_MJAT01000040.1"/>
</dbReference>
<comment type="caution">
    <text evidence="3">The sequence shown here is derived from an EMBL/GenBank/DDBJ whole genome shotgun (WGS) entry which is preliminary data.</text>
</comment>
<evidence type="ECO:0008006" key="5">
    <source>
        <dbReference type="Google" id="ProtNLM"/>
    </source>
</evidence>
<name>A0A1E5L250_9FIRM</name>
<dbReference type="EMBL" id="MJAT01000040">
    <property type="protein sequence ID" value="OEH84228.1"/>
    <property type="molecule type" value="Genomic_DNA"/>
</dbReference>
<sequence length="299" mass="33674">MENVNKKWLAIFLVATVIAGSLGFSLGLVYLSHTKDFSVIKDTTEIGQVDTTLQNHEEASDIAVAPDDQLTQSDNSPISQSQTANKEQLALPADAALTKIAIDVPATAWHFVQGGAYTSRVNAEKVRDSLLEYGITPGVMTRNSERFNVMIFVSNMKSQSDHMIQQLAHTKVNMYTRTQTIKPIAFHIFVPEFGLTDASYMLGERMVGFLLEMAQVSYRLADEKGTYPDLQDNVLQLQRLANNIKVQMDMLHGYEENNAQQLKIWQEHLVEIDKLLLDKPSAELGWKLQHHLMELIEQL</sequence>
<keyword evidence="2" id="KW-0812">Transmembrane</keyword>
<gene>
    <name evidence="3" type="ORF">BHU72_12555</name>
</gene>
<keyword evidence="2" id="KW-1133">Transmembrane helix</keyword>
<evidence type="ECO:0000313" key="3">
    <source>
        <dbReference type="EMBL" id="OEH84228.1"/>
    </source>
</evidence>
<evidence type="ECO:0000256" key="2">
    <source>
        <dbReference type="SAM" id="Phobius"/>
    </source>
</evidence>
<dbReference type="STRING" id="1390249.BHU72_12555"/>
<evidence type="ECO:0000256" key="1">
    <source>
        <dbReference type="SAM" id="MobiDB-lite"/>
    </source>
</evidence>
<reference evidence="3 4" key="1">
    <citation type="submission" date="2016-09" db="EMBL/GenBank/DDBJ databases">
        <title>Desulfuribacillus arsenicus sp. nov., an obligately anaerobic, dissimilatory arsenic- and antimonate-reducing bacterium isolated from anoxic sediments.</title>
        <authorList>
            <person name="Abin C.A."/>
            <person name="Hollibaugh J.T."/>
        </authorList>
    </citation>
    <scope>NUCLEOTIDE SEQUENCE [LARGE SCALE GENOMIC DNA]</scope>
    <source>
        <strain evidence="3 4">MLFW-2</strain>
    </source>
</reference>
<keyword evidence="4" id="KW-1185">Reference proteome</keyword>
<dbReference type="Proteomes" id="UP000095255">
    <property type="component" value="Unassembled WGS sequence"/>
</dbReference>
<proteinExistence type="predicted"/>
<accession>A0A1E5L250</accession>
<dbReference type="AlphaFoldDB" id="A0A1E5L250"/>
<organism evidence="3 4">
    <name type="scientific">Desulfuribacillus stibiiarsenatis</name>
    <dbReference type="NCBI Taxonomy" id="1390249"/>
    <lineage>
        <taxon>Bacteria</taxon>
        <taxon>Bacillati</taxon>
        <taxon>Bacillota</taxon>
        <taxon>Desulfuribacillia</taxon>
        <taxon>Desulfuribacillales</taxon>
        <taxon>Desulfuribacillaceae</taxon>
        <taxon>Desulfuribacillus</taxon>
    </lineage>
</organism>
<feature type="transmembrane region" description="Helical" evidence="2">
    <location>
        <begin position="9"/>
        <end position="31"/>
    </location>
</feature>
<evidence type="ECO:0000313" key="4">
    <source>
        <dbReference type="Proteomes" id="UP000095255"/>
    </source>
</evidence>
<keyword evidence="2" id="KW-0472">Membrane</keyword>
<feature type="compositionally biased region" description="Polar residues" evidence="1">
    <location>
        <begin position="69"/>
        <end position="85"/>
    </location>
</feature>
<protein>
    <recommendedName>
        <fullName evidence="5">SPOR domain-containing protein</fullName>
    </recommendedName>
</protein>
<feature type="region of interest" description="Disordered" evidence="1">
    <location>
        <begin position="64"/>
        <end position="85"/>
    </location>
</feature>